<gene>
    <name evidence="1" type="ORF">FHY64_17160</name>
</gene>
<keyword evidence="2" id="KW-1185">Reference proteome</keyword>
<name>A0A5C5G7V6_9RHOB</name>
<evidence type="ECO:0000313" key="1">
    <source>
        <dbReference type="EMBL" id="TNY30843.1"/>
    </source>
</evidence>
<dbReference type="InterPro" id="IPR026286">
    <property type="entry name" value="MaiA/AMDase"/>
</dbReference>
<dbReference type="PIRSF" id="PIRSF015736">
    <property type="entry name" value="MI"/>
    <property type="match status" value="1"/>
</dbReference>
<evidence type="ECO:0000313" key="2">
    <source>
        <dbReference type="Proteomes" id="UP000314011"/>
    </source>
</evidence>
<dbReference type="Pfam" id="PF17645">
    <property type="entry name" value="Amdase"/>
    <property type="match status" value="1"/>
</dbReference>
<reference evidence="1 2" key="1">
    <citation type="submission" date="2019-06" db="EMBL/GenBank/DDBJ databases">
        <title>Genome of new Rhodobacteraceae sp. SM1903.</title>
        <authorList>
            <person name="Ren X."/>
        </authorList>
    </citation>
    <scope>NUCLEOTIDE SEQUENCE [LARGE SCALE GENOMIC DNA]</scope>
    <source>
        <strain evidence="1 2">SM1903</strain>
    </source>
</reference>
<dbReference type="Gene3D" id="3.40.50.12500">
    <property type="match status" value="1"/>
</dbReference>
<dbReference type="PANTHER" id="PTHR40267">
    <property type="entry name" value="BLR3294 PROTEIN"/>
    <property type="match status" value="1"/>
</dbReference>
<dbReference type="Proteomes" id="UP000314011">
    <property type="component" value="Unassembled WGS sequence"/>
</dbReference>
<sequence>MTGFPYSLIEEPSPAGRLGLIVLQVDETIEGDFRRLFPDPALTLHITRIPSGTELTPETIAGMAEGLPRATALLPQVPMFDAVGYACTSGTLLLGPERVEDLVRRNCRTRRVCTPLTAAVEAFRHLGIARLGLVSPYIASVSEPLREAFVASGVEVPNVVSFDESTEANVARIDGRSLMAATRAVADGVDAVFLSCTNLRTFEIIAPLEAELGVPVLSSNSVFGWAMARDLPTWSRPHGPGRLFGS</sequence>
<protein>
    <submittedName>
        <fullName evidence="1">Asp/Glu racemase</fullName>
    </submittedName>
</protein>
<accession>A0A5C5G7V6</accession>
<dbReference type="PANTHER" id="PTHR40267:SF1">
    <property type="entry name" value="BLR3294 PROTEIN"/>
    <property type="match status" value="1"/>
</dbReference>
<dbReference type="AlphaFoldDB" id="A0A5C5G7V6"/>
<dbReference type="OrthoDB" id="9816064at2"/>
<proteinExistence type="predicted"/>
<dbReference type="InterPro" id="IPR053714">
    <property type="entry name" value="Iso_Racemase_Enz_sf"/>
</dbReference>
<comment type="caution">
    <text evidence="1">The sequence shown here is derived from an EMBL/GenBank/DDBJ whole genome shotgun (WGS) entry which is preliminary data.</text>
</comment>
<organism evidence="1 2">
    <name type="scientific">Pelagovum pacificum</name>
    <dbReference type="NCBI Taxonomy" id="2588711"/>
    <lineage>
        <taxon>Bacteria</taxon>
        <taxon>Pseudomonadati</taxon>
        <taxon>Pseudomonadota</taxon>
        <taxon>Alphaproteobacteria</taxon>
        <taxon>Rhodobacterales</taxon>
        <taxon>Paracoccaceae</taxon>
        <taxon>Pelagovum</taxon>
    </lineage>
</organism>
<dbReference type="EMBL" id="VFFF01000003">
    <property type="protein sequence ID" value="TNY30843.1"/>
    <property type="molecule type" value="Genomic_DNA"/>
</dbReference>
<dbReference type="RefSeq" id="WP_140197092.1">
    <property type="nucleotide sequence ID" value="NZ_CP065915.1"/>
</dbReference>